<evidence type="ECO:0000313" key="3">
    <source>
        <dbReference type="EMBL" id="PWB93724.1"/>
    </source>
</evidence>
<keyword evidence="2" id="KW-0472">Membrane</keyword>
<protein>
    <submittedName>
        <fullName evidence="3">Uncharacterized protein</fullName>
    </submittedName>
</protein>
<dbReference type="Proteomes" id="UP000245137">
    <property type="component" value="Unassembled WGS sequence"/>
</dbReference>
<feature type="transmembrane region" description="Helical" evidence="2">
    <location>
        <begin position="20"/>
        <end position="39"/>
    </location>
</feature>
<dbReference type="RefSeq" id="WP_108917385.1">
    <property type="nucleotide sequence ID" value="NZ_BGJY01000016.1"/>
</dbReference>
<keyword evidence="2" id="KW-1133">Transmembrane helix</keyword>
<dbReference type="OrthoDB" id="8456427at2"/>
<accession>A0A2U1SQ31</accession>
<reference evidence="3 4" key="1">
    <citation type="journal article" date="2018" name="Appl. Microbiol. Biotechnol.">
        <title>Co-cultivation of the strictly anaerobic methanogen Methanosarcina barkeri with aerobic methanotrophs in an oxygen-limited membrane bioreactor.</title>
        <authorList>
            <person name="In 't Zandt M.H."/>
            <person name="van den Bosch T.J.M."/>
            <person name="Rijkers R."/>
            <person name="van Kessel M.A.H.J."/>
            <person name="Jetten M.S.M."/>
            <person name="Welte C.U."/>
        </authorList>
    </citation>
    <scope>NUCLEOTIDE SEQUENCE [LARGE SCALE GENOMIC DNA]</scope>
    <source>
        <strain evidence="3 4">DSM 17706</strain>
    </source>
</reference>
<dbReference type="EMBL" id="PUIV01000016">
    <property type="protein sequence ID" value="PWB93724.1"/>
    <property type="molecule type" value="Genomic_DNA"/>
</dbReference>
<gene>
    <name evidence="3" type="ORF">C5689_11325</name>
</gene>
<dbReference type="AlphaFoldDB" id="A0A2U1SQ31"/>
<keyword evidence="2" id="KW-0812">Transmembrane</keyword>
<sequence length="163" mass="17647">MWTAAARRLAPPSRPNGLRILGVIVVSVCAGAAAGFFLGSRTGVKTALQAAQSIDGQTLAKALDWKPEVSFGIEQRREIARLLDEARATRALIESLRHDEEALRAGVRLRALETARDFGAARLEQIEQRLDRLDGARIDPAPTGSLPKGEARRESRAAPMGTR</sequence>
<evidence type="ECO:0000256" key="2">
    <source>
        <dbReference type="SAM" id="Phobius"/>
    </source>
</evidence>
<name>A0A2U1SQ31_METSR</name>
<proteinExistence type="predicted"/>
<evidence type="ECO:0000313" key="4">
    <source>
        <dbReference type="Proteomes" id="UP000245137"/>
    </source>
</evidence>
<keyword evidence="4" id="KW-1185">Reference proteome</keyword>
<comment type="caution">
    <text evidence="3">The sequence shown here is derived from an EMBL/GenBank/DDBJ whole genome shotgun (WGS) entry which is preliminary data.</text>
</comment>
<feature type="region of interest" description="Disordered" evidence="1">
    <location>
        <begin position="134"/>
        <end position="163"/>
    </location>
</feature>
<evidence type="ECO:0000256" key="1">
    <source>
        <dbReference type="SAM" id="MobiDB-lite"/>
    </source>
</evidence>
<organism evidence="3 4">
    <name type="scientific">Methylosinus sporium</name>
    <dbReference type="NCBI Taxonomy" id="428"/>
    <lineage>
        <taxon>Bacteria</taxon>
        <taxon>Pseudomonadati</taxon>
        <taxon>Pseudomonadota</taxon>
        <taxon>Alphaproteobacteria</taxon>
        <taxon>Hyphomicrobiales</taxon>
        <taxon>Methylocystaceae</taxon>
        <taxon>Methylosinus</taxon>
    </lineage>
</organism>